<evidence type="ECO:0000256" key="5">
    <source>
        <dbReference type="SAM" id="MobiDB-lite"/>
    </source>
</evidence>
<dbReference type="PANTHER" id="PTHR20930">
    <property type="entry name" value="OVARIAN CARCINOMA ANTIGEN CA125-RELATED"/>
    <property type="match status" value="1"/>
</dbReference>
<organism evidence="7">
    <name type="scientific">Craspedostauros australis</name>
    <dbReference type="NCBI Taxonomy" id="1486917"/>
    <lineage>
        <taxon>Eukaryota</taxon>
        <taxon>Sar</taxon>
        <taxon>Stramenopiles</taxon>
        <taxon>Ochrophyta</taxon>
        <taxon>Bacillariophyta</taxon>
        <taxon>Bacillariophyceae</taxon>
        <taxon>Bacillariophycidae</taxon>
        <taxon>Naviculales</taxon>
        <taxon>Naviculaceae</taxon>
        <taxon>Craspedostauros</taxon>
    </lineage>
</organism>
<evidence type="ECO:0000256" key="1">
    <source>
        <dbReference type="ARBA" id="ARBA00022723"/>
    </source>
</evidence>
<dbReference type="InterPro" id="IPR000433">
    <property type="entry name" value="Znf_ZZ"/>
</dbReference>
<feature type="domain" description="ZZ-type" evidence="6">
    <location>
        <begin position="44"/>
        <end position="96"/>
    </location>
</feature>
<dbReference type="Gene3D" id="3.30.60.90">
    <property type="match status" value="1"/>
</dbReference>
<dbReference type="PROSITE" id="PS50135">
    <property type="entry name" value="ZF_ZZ_2"/>
    <property type="match status" value="1"/>
</dbReference>
<protein>
    <recommendedName>
        <fullName evidence="6">ZZ-type domain-containing protein</fullName>
    </recommendedName>
</protein>
<keyword evidence="2 4" id="KW-0863">Zinc-finger</keyword>
<feature type="region of interest" description="Disordered" evidence="5">
    <location>
        <begin position="117"/>
        <end position="146"/>
    </location>
</feature>
<accession>A0A7R9WR93</accession>
<evidence type="ECO:0000256" key="2">
    <source>
        <dbReference type="ARBA" id="ARBA00022771"/>
    </source>
</evidence>
<keyword evidence="1" id="KW-0479">Metal-binding</keyword>
<dbReference type="SMART" id="SM00291">
    <property type="entry name" value="ZnF_ZZ"/>
    <property type="match status" value="1"/>
</dbReference>
<dbReference type="GO" id="GO:0008270">
    <property type="term" value="F:zinc ion binding"/>
    <property type="evidence" value="ECO:0007669"/>
    <property type="project" value="UniProtKB-KW"/>
</dbReference>
<evidence type="ECO:0000313" key="7">
    <source>
        <dbReference type="EMBL" id="CAD8331062.1"/>
    </source>
</evidence>
<sequence>MQSQIANVVGGIAFGAAASTTTTNDAATNATPQGLIPTHCRAIHSGVRCDTCFQQEIIGPRYSCRVCRGFDQCETCYHSTHHDQTHAFECIKYEGSPPEVLSPRIIRLHPWKRKCKTDDARRAKRRRRLHHKRRPSSSSLSSAASCNSMSTTNSNYLSEVPLAKVIALPQISANGMSDMQHDGIQHAVATLIQG</sequence>
<dbReference type="EMBL" id="HBEF01005126">
    <property type="protein sequence ID" value="CAD8331062.1"/>
    <property type="molecule type" value="Transcribed_RNA"/>
</dbReference>
<feature type="compositionally biased region" description="Basic residues" evidence="5">
    <location>
        <begin position="122"/>
        <end position="135"/>
    </location>
</feature>
<feature type="compositionally biased region" description="Low complexity" evidence="5">
    <location>
        <begin position="136"/>
        <end position="145"/>
    </location>
</feature>
<name>A0A7R9WR93_9STRA</name>
<evidence type="ECO:0000256" key="4">
    <source>
        <dbReference type="PROSITE-ProRule" id="PRU00228"/>
    </source>
</evidence>
<dbReference type="Pfam" id="PF00569">
    <property type="entry name" value="ZZ"/>
    <property type="match status" value="1"/>
</dbReference>
<dbReference type="InterPro" id="IPR043145">
    <property type="entry name" value="Znf_ZZ_sf"/>
</dbReference>
<proteinExistence type="predicted"/>
<dbReference type="SUPFAM" id="SSF57850">
    <property type="entry name" value="RING/U-box"/>
    <property type="match status" value="1"/>
</dbReference>
<dbReference type="PANTHER" id="PTHR20930:SF0">
    <property type="entry name" value="PROTEIN ILRUN"/>
    <property type="match status" value="1"/>
</dbReference>
<keyword evidence="3" id="KW-0862">Zinc</keyword>
<evidence type="ECO:0000256" key="3">
    <source>
        <dbReference type="ARBA" id="ARBA00022833"/>
    </source>
</evidence>
<gene>
    <name evidence="7" type="ORF">CAUS1442_LOCUS3161</name>
</gene>
<dbReference type="AlphaFoldDB" id="A0A7R9WR93"/>
<reference evidence="7" key="1">
    <citation type="submission" date="2021-01" db="EMBL/GenBank/DDBJ databases">
        <authorList>
            <person name="Corre E."/>
            <person name="Pelletier E."/>
            <person name="Niang G."/>
            <person name="Scheremetjew M."/>
            <person name="Finn R."/>
            <person name="Kale V."/>
            <person name="Holt S."/>
            <person name="Cochrane G."/>
            <person name="Meng A."/>
            <person name="Brown T."/>
            <person name="Cohen L."/>
        </authorList>
    </citation>
    <scope>NUCLEOTIDE SEQUENCE</scope>
    <source>
        <strain evidence="7">CCMP3328</strain>
    </source>
</reference>
<evidence type="ECO:0000259" key="6">
    <source>
        <dbReference type="PROSITE" id="PS50135"/>
    </source>
</evidence>